<evidence type="ECO:0000256" key="2">
    <source>
        <dbReference type="ARBA" id="ARBA00023163"/>
    </source>
</evidence>
<comment type="caution">
    <text evidence="5">The sequence shown here is derived from an EMBL/GenBank/DDBJ whole genome shotgun (WGS) entry which is preliminary data.</text>
</comment>
<accession>A0AA38GQ32</accession>
<dbReference type="PROSITE" id="PS51005">
    <property type="entry name" value="NAC"/>
    <property type="match status" value="1"/>
</dbReference>
<dbReference type="EMBL" id="JAHRHJ020000002">
    <property type="protein sequence ID" value="KAH9324615.1"/>
    <property type="molecule type" value="Genomic_DNA"/>
</dbReference>
<dbReference type="PANTHER" id="PTHR31744:SF210">
    <property type="entry name" value="NAC DOMAIN-CONTAINING PROTEIN 86-LIKE"/>
    <property type="match status" value="1"/>
</dbReference>
<reference evidence="5 6" key="1">
    <citation type="journal article" date="2021" name="Nat. Plants">
        <title>The Taxus genome provides insights into paclitaxel biosynthesis.</title>
        <authorList>
            <person name="Xiong X."/>
            <person name="Gou J."/>
            <person name="Liao Q."/>
            <person name="Li Y."/>
            <person name="Zhou Q."/>
            <person name="Bi G."/>
            <person name="Li C."/>
            <person name="Du R."/>
            <person name="Wang X."/>
            <person name="Sun T."/>
            <person name="Guo L."/>
            <person name="Liang H."/>
            <person name="Lu P."/>
            <person name="Wu Y."/>
            <person name="Zhang Z."/>
            <person name="Ro D.K."/>
            <person name="Shang Y."/>
            <person name="Huang S."/>
            <person name="Yan J."/>
        </authorList>
    </citation>
    <scope>NUCLEOTIDE SEQUENCE [LARGE SCALE GENOMIC DNA]</scope>
    <source>
        <strain evidence="5">Ta-2019</strain>
    </source>
</reference>
<evidence type="ECO:0000259" key="4">
    <source>
        <dbReference type="PROSITE" id="PS51005"/>
    </source>
</evidence>
<dbReference type="GO" id="GO:0003677">
    <property type="term" value="F:DNA binding"/>
    <property type="evidence" value="ECO:0007669"/>
    <property type="project" value="InterPro"/>
</dbReference>
<gene>
    <name evidence="5" type="ORF">KI387_004793</name>
</gene>
<dbReference type="Pfam" id="PF02365">
    <property type="entry name" value="NAM"/>
    <property type="match status" value="1"/>
</dbReference>
<evidence type="ECO:0000313" key="6">
    <source>
        <dbReference type="Proteomes" id="UP000824469"/>
    </source>
</evidence>
<dbReference type="AlphaFoldDB" id="A0AA38GQ32"/>
<evidence type="ECO:0000256" key="1">
    <source>
        <dbReference type="ARBA" id="ARBA00023015"/>
    </source>
</evidence>
<dbReference type="Proteomes" id="UP000824469">
    <property type="component" value="Unassembled WGS sequence"/>
</dbReference>
<feature type="domain" description="NAC" evidence="4">
    <location>
        <begin position="6"/>
        <end position="153"/>
    </location>
</feature>
<dbReference type="PANTHER" id="PTHR31744">
    <property type="entry name" value="PROTEIN CUP-SHAPED COTYLEDON 2-RELATED"/>
    <property type="match status" value="1"/>
</dbReference>
<dbReference type="GO" id="GO:0006355">
    <property type="term" value="P:regulation of DNA-templated transcription"/>
    <property type="evidence" value="ECO:0007669"/>
    <property type="project" value="InterPro"/>
</dbReference>
<dbReference type="OMA" id="GGNNTDW"/>
<keyword evidence="1" id="KW-0805">Transcription regulation</keyword>
<protein>
    <recommendedName>
        <fullName evidence="4">NAC domain-containing protein</fullName>
    </recommendedName>
</protein>
<evidence type="ECO:0000313" key="5">
    <source>
        <dbReference type="EMBL" id="KAH9324615.1"/>
    </source>
</evidence>
<proteinExistence type="predicted"/>
<evidence type="ECO:0000256" key="3">
    <source>
        <dbReference type="ARBA" id="ARBA00023242"/>
    </source>
</evidence>
<dbReference type="Gene3D" id="2.170.150.80">
    <property type="entry name" value="NAC domain"/>
    <property type="match status" value="1"/>
</dbReference>
<dbReference type="SUPFAM" id="SSF101941">
    <property type="entry name" value="NAC domain"/>
    <property type="match status" value="1"/>
</dbReference>
<sequence length="333" mass="37660">MGNDSQPPGYCFHPTDEELVGYYLERKVYGRSLTENVISEADPYKYEPWDLRDKSCVQGRGSKLYFFSPINGKFSKGTRAVRATEAGCWKISGKDQTISARSGARAIKKTKVFYRGHATHGEITNWQMHEYMLEHDDSKLVQNSYVLCKVFQKAIPKRGERKTSENLYTESVLRSSLGIESDSLTVQPTNIIYPTGVYNKYGGKTPVEDTGNFPEDSLPPDDDIQKFLMRHICDPDDLIPNVKDNGLGEESVYINQPQTLEERTSLNGKDCTGDDVGDQHIQETVIVEDESLQFCSSWLDQHDFSPDISEGDFIELNDLITPLDLDCCSSEIY</sequence>
<dbReference type="InterPro" id="IPR036093">
    <property type="entry name" value="NAC_dom_sf"/>
</dbReference>
<organism evidence="5 6">
    <name type="scientific">Taxus chinensis</name>
    <name type="common">Chinese yew</name>
    <name type="synonym">Taxus wallichiana var. chinensis</name>
    <dbReference type="NCBI Taxonomy" id="29808"/>
    <lineage>
        <taxon>Eukaryota</taxon>
        <taxon>Viridiplantae</taxon>
        <taxon>Streptophyta</taxon>
        <taxon>Embryophyta</taxon>
        <taxon>Tracheophyta</taxon>
        <taxon>Spermatophyta</taxon>
        <taxon>Pinopsida</taxon>
        <taxon>Pinidae</taxon>
        <taxon>Conifers II</taxon>
        <taxon>Cupressales</taxon>
        <taxon>Taxaceae</taxon>
        <taxon>Taxus</taxon>
    </lineage>
</organism>
<feature type="non-terminal residue" evidence="5">
    <location>
        <position position="333"/>
    </location>
</feature>
<dbReference type="InterPro" id="IPR003441">
    <property type="entry name" value="NAC-dom"/>
</dbReference>
<keyword evidence="3" id="KW-0539">Nucleus</keyword>
<name>A0AA38GQ32_TAXCH</name>
<keyword evidence="6" id="KW-1185">Reference proteome</keyword>
<keyword evidence="2" id="KW-0804">Transcription</keyword>